<dbReference type="EMBL" id="CP001959">
    <property type="protein sequence ID" value="ADG71288.1"/>
    <property type="molecule type" value="Genomic_DNA"/>
</dbReference>
<dbReference type="SMART" id="SM00363">
    <property type="entry name" value="S4"/>
    <property type="match status" value="1"/>
</dbReference>
<dbReference type="PANTHER" id="PTHR47683">
    <property type="entry name" value="PSEUDOURIDINE SYNTHASE FAMILY PROTEIN-RELATED"/>
    <property type="match status" value="1"/>
</dbReference>
<organism evidence="7 8">
    <name type="scientific">Brachyspira murdochii (strain ATCC 51284 / DSM 12563 / 56-150)</name>
    <name type="common">Serpulina murdochii</name>
    <dbReference type="NCBI Taxonomy" id="526224"/>
    <lineage>
        <taxon>Bacteria</taxon>
        <taxon>Pseudomonadati</taxon>
        <taxon>Spirochaetota</taxon>
        <taxon>Spirochaetia</taxon>
        <taxon>Brachyspirales</taxon>
        <taxon>Brachyspiraceae</taxon>
        <taxon>Brachyspira</taxon>
    </lineage>
</organism>
<dbReference type="CDD" id="cd02870">
    <property type="entry name" value="PseudoU_synth_RsuA_like"/>
    <property type="match status" value="1"/>
</dbReference>
<dbReference type="STRING" id="526224.Bmur_1194"/>
<evidence type="ECO:0000256" key="3">
    <source>
        <dbReference type="PROSITE-ProRule" id="PRU00182"/>
    </source>
</evidence>
<dbReference type="eggNOG" id="COG1187">
    <property type="taxonomic scope" value="Bacteria"/>
</dbReference>
<dbReference type="Pfam" id="PF01479">
    <property type="entry name" value="S4"/>
    <property type="match status" value="1"/>
</dbReference>
<dbReference type="InterPro" id="IPR020094">
    <property type="entry name" value="TruA/RsuA/RluB/E/F_N"/>
</dbReference>
<evidence type="ECO:0000313" key="8">
    <source>
        <dbReference type="Proteomes" id="UP000001915"/>
    </source>
</evidence>
<dbReference type="SUPFAM" id="SSF55120">
    <property type="entry name" value="Pseudouridine synthase"/>
    <property type="match status" value="1"/>
</dbReference>
<dbReference type="RefSeq" id="WP_013113711.1">
    <property type="nucleotide sequence ID" value="NC_014150.1"/>
</dbReference>
<dbReference type="InterPro" id="IPR020103">
    <property type="entry name" value="PsdUridine_synth_cat_dom_sf"/>
</dbReference>
<evidence type="ECO:0000256" key="5">
    <source>
        <dbReference type="SAM" id="MobiDB-lite"/>
    </source>
</evidence>
<reference evidence="7 8" key="1">
    <citation type="journal article" date="2010" name="Stand. Genomic Sci.">
        <title>Complete genome sequence of Brachyspira murdochii type strain (56-150).</title>
        <authorList>
            <person name="Pati A."/>
            <person name="Sikorski J."/>
            <person name="Gronow S."/>
            <person name="Munk C."/>
            <person name="Lapidus A."/>
            <person name="Copeland A."/>
            <person name="Glavina Del Tio T."/>
            <person name="Nolan M."/>
            <person name="Lucas S."/>
            <person name="Chen F."/>
            <person name="Tice H."/>
            <person name="Cheng J.F."/>
            <person name="Han C."/>
            <person name="Detter J.C."/>
            <person name="Bruce D."/>
            <person name="Tapia R."/>
            <person name="Goodwin L."/>
            <person name="Pitluck S."/>
            <person name="Liolios K."/>
            <person name="Ivanova N."/>
            <person name="Mavromatis K."/>
            <person name="Mikhailova N."/>
            <person name="Chen A."/>
            <person name="Palaniappan K."/>
            <person name="Land M."/>
            <person name="Hauser L."/>
            <person name="Chang Y.J."/>
            <person name="Jeffries C.D."/>
            <person name="Spring S."/>
            <person name="Rohde M."/>
            <person name="Goker M."/>
            <person name="Bristow J."/>
            <person name="Eisen J.A."/>
            <person name="Markowitz V."/>
            <person name="Hugenholtz P."/>
            <person name="Kyrpides N.C."/>
            <person name="Klenk H.P."/>
        </authorList>
    </citation>
    <scope>NUCLEOTIDE SEQUENCE [LARGE SCALE GENOMIC DNA]</scope>
    <source>
        <strain evidence="8">ATCC 51284 / DSM 12563 / 56-150</strain>
    </source>
</reference>
<proteinExistence type="inferred from homology"/>
<evidence type="ECO:0000256" key="2">
    <source>
        <dbReference type="ARBA" id="ARBA00023235"/>
    </source>
</evidence>
<feature type="compositionally biased region" description="Basic and acidic residues" evidence="5">
    <location>
        <begin position="343"/>
        <end position="366"/>
    </location>
</feature>
<dbReference type="InterPro" id="IPR042092">
    <property type="entry name" value="PsdUridine_s_RsuA/RluB/E/F_cat"/>
</dbReference>
<feature type="domain" description="RNA-binding S4" evidence="6">
    <location>
        <begin position="10"/>
        <end position="68"/>
    </location>
</feature>
<sequence length="381" mass="44626">MKKQKNEEAVRLVKVILESGFASRRNCEKAIMSGRIRVNNEVILDPAYRVKESDSVSIDRKLIERQRKRYMALYKPLGVVSTTKYLPGRRIITEFFKGIKERLFYAGRLDSESRGIMIITNDGEFANIITHPSYEILKVYDVTVNGKIDSEKLYEASKGITIKNITYSPFKFKILSKGRVQSKIRLTINEGKNREIRKIFDYLGYKVIDLERISVGCVSKYDETSGTLEAGHIRDLTKKEIEFFFKQKDKKLKDIENIFANVSEYDDNIIDDDYAEDNTYSDISNKTEQDEKKEKKHDKSKWAKAKPKKKRLVTKRENTYKAKTNKSKTLKSANKKNNFNSFENKEYKKNDSKKRSFNKERTDKSFNKKQINKKNTNKKRI</sequence>
<evidence type="ECO:0000256" key="4">
    <source>
        <dbReference type="RuleBase" id="RU003887"/>
    </source>
</evidence>
<dbReference type="AlphaFoldDB" id="D5U9B5"/>
<name>D5U9B5_BRAM5</name>
<feature type="compositionally biased region" description="Basic residues" evidence="5">
    <location>
        <begin position="370"/>
        <end position="381"/>
    </location>
</feature>
<evidence type="ECO:0000256" key="1">
    <source>
        <dbReference type="ARBA" id="ARBA00008348"/>
    </source>
</evidence>
<dbReference type="PANTHER" id="PTHR47683:SF2">
    <property type="entry name" value="RNA-BINDING S4 DOMAIN-CONTAINING PROTEIN"/>
    <property type="match status" value="1"/>
</dbReference>
<dbReference type="InterPro" id="IPR006145">
    <property type="entry name" value="PsdUridine_synth_RsuA/RluA"/>
</dbReference>
<dbReference type="GO" id="GO:0003723">
    <property type="term" value="F:RNA binding"/>
    <property type="evidence" value="ECO:0007669"/>
    <property type="project" value="UniProtKB-KW"/>
</dbReference>
<keyword evidence="3" id="KW-0694">RNA-binding</keyword>
<dbReference type="CDD" id="cd00165">
    <property type="entry name" value="S4"/>
    <property type="match status" value="1"/>
</dbReference>
<dbReference type="PROSITE" id="PS01149">
    <property type="entry name" value="PSI_RSU"/>
    <property type="match status" value="1"/>
</dbReference>
<feature type="region of interest" description="Disordered" evidence="5">
    <location>
        <begin position="281"/>
        <end position="381"/>
    </location>
</feature>
<dbReference type="KEGG" id="brm:Bmur_1194"/>
<dbReference type="Proteomes" id="UP000001915">
    <property type="component" value="Chromosome"/>
</dbReference>
<dbReference type="Gene3D" id="3.30.70.580">
    <property type="entry name" value="Pseudouridine synthase I, catalytic domain, N-terminal subdomain"/>
    <property type="match status" value="1"/>
</dbReference>
<dbReference type="SUPFAM" id="SSF55174">
    <property type="entry name" value="Alpha-L RNA-binding motif"/>
    <property type="match status" value="1"/>
</dbReference>
<dbReference type="Gene3D" id="3.10.290.10">
    <property type="entry name" value="RNA-binding S4 domain"/>
    <property type="match status" value="1"/>
</dbReference>
<dbReference type="PROSITE" id="PS50889">
    <property type="entry name" value="S4"/>
    <property type="match status" value="1"/>
</dbReference>
<evidence type="ECO:0000259" key="6">
    <source>
        <dbReference type="SMART" id="SM00363"/>
    </source>
</evidence>
<dbReference type="GO" id="GO:0000455">
    <property type="term" value="P:enzyme-directed rRNA pseudouridine synthesis"/>
    <property type="evidence" value="ECO:0007669"/>
    <property type="project" value="UniProtKB-ARBA"/>
</dbReference>
<protein>
    <recommendedName>
        <fullName evidence="4">Pseudouridine synthase</fullName>
        <ecNumber evidence="4">5.4.99.-</ecNumber>
    </recommendedName>
</protein>
<dbReference type="InterPro" id="IPR018496">
    <property type="entry name" value="PsdUridine_synth_RsuA/RluB_CS"/>
</dbReference>
<dbReference type="Gene3D" id="3.30.70.1560">
    <property type="entry name" value="Alpha-L RNA-binding motif"/>
    <property type="match status" value="1"/>
</dbReference>
<feature type="compositionally biased region" description="Low complexity" evidence="5">
    <location>
        <begin position="331"/>
        <end position="342"/>
    </location>
</feature>
<dbReference type="InterPro" id="IPR036986">
    <property type="entry name" value="S4_RNA-bd_sf"/>
</dbReference>
<dbReference type="NCBIfam" id="TIGR00093">
    <property type="entry name" value="pseudouridine synthase"/>
    <property type="match status" value="1"/>
</dbReference>
<dbReference type="GO" id="GO:0120159">
    <property type="term" value="F:rRNA pseudouridine synthase activity"/>
    <property type="evidence" value="ECO:0007669"/>
    <property type="project" value="UniProtKB-ARBA"/>
</dbReference>
<dbReference type="EC" id="5.4.99.-" evidence="4"/>
<keyword evidence="2 4" id="KW-0413">Isomerase</keyword>
<accession>D5U9B5</accession>
<feature type="compositionally biased region" description="Basic residues" evidence="5">
    <location>
        <begin position="294"/>
        <end position="313"/>
    </location>
</feature>
<dbReference type="HOGENOM" id="CLU_024979_1_2_12"/>
<dbReference type="InterPro" id="IPR002942">
    <property type="entry name" value="S4_RNA-bd"/>
</dbReference>
<dbReference type="Pfam" id="PF00849">
    <property type="entry name" value="PseudoU_synth_2"/>
    <property type="match status" value="1"/>
</dbReference>
<dbReference type="InterPro" id="IPR000748">
    <property type="entry name" value="PsdUridine_synth_RsuA/RluB/E/F"/>
</dbReference>
<evidence type="ECO:0000313" key="7">
    <source>
        <dbReference type="EMBL" id="ADG71288.1"/>
    </source>
</evidence>
<comment type="similarity">
    <text evidence="1 4">Belongs to the pseudouridine synthase RsuA family.</text>
</comment>
<dbReference type="InterPro" id="IPR050343">
    <property type="entry name" value="RsuA_PseudoU_synthase"/>
</dbReference>
<dbReference type="OrthoDB" id="9807213at2"/>
<gene>
    <name evidence="7" type="ordered locus">Bmur_1194</name>
</gene>